<dbReference type="Proteomes" id="UP001064048">
    <property type="component" value="Chromosome 16"/>
</dbReference>
<dbReference type="EMBL" id="CM046116">
    <property type="protein sequence ID" value="KAI8421670.1"/>
    <property type="molecule type" value="Genomic_DNA"/>
</dbReference>
<reference evidence="1 2" key="1">
    <citation type="journal article" date="2022" name="Genome Biol. Evol.">
        <title>The Spruce Budworm Genome: Reconstructing the Evolutionary History of Antifreeze Proteins.</title>
        <authorList>
            <person name="Beliveau C."/>
            <person name="Gagne P."/>
            <person name="Picq S."/>
            <person name="Vernygora O."/>
            <person name="Keeling C.I."/>
            <person name="Pinkney K."/>
            <person name="Doucet D."/>
            <person name="Wen F."/>
            <person name="Johnston J.S."/>
            <person name="Maaroufi H."/>
            <person name="Boyle B."/>
            <person name="Laroche J."/>
            <person name="Dewar K."/>
            <person name="Juretic N."/>
            <person name="Blackburn G."/>
            <person name="Nisole A."/>
            <person name="Brunet B."/>
            <person name="Brandao M."/>
            <person name="Lumley L."/>
            <person name="Duan J."/>
            <person name="Quan G."/>
            <person name="Lucarotti C.J."/>
            <person name="Roe A.D."/>
            <person name="Sperling F.A.H."/>
            <person name="Levesque R.C."/>
            <person name="Cusson M."/>
        </authorList>
    </citation>
    <scope>NUCLEOTIDE SEQUENCE [LARGE SCALE GENOMIC DNA]</scope>
    <source>
        <strain evidence="1">Glfc:IPQL:Cfum</strain>
    </source>
</reference>
<keyword evidence="2" id="KW-1185">Reference proteome</keyword>
<organism evidence="1 2">
    <name type="scientific">Choristoneura fumiferana</name>
    <name type="common">Spruce budworm moth</name>
    <name type="synonym">Archips fumiferana</name>
    <dbReference type="NCBI Taxonomy" id="7141"/>
    <lineage>
        <taxon>Eukaryota</taxon>
        <taxon>Metazoa</taxon>
        <taxon>Ecdysozoa</taxon>
        <taxon>Arthropoda</taxon>
        <taxon>Hexapoda</taxon>
        <taxon>Insecta</taxon>
        <taxon>Pterygota</taxon>
        <taxon>Neoptera</taxon>
        <taxon>Endopterygota</taxon>
        <taxon>Lepidoptera</taxon>
        <taxon>Glossata</taxon>
        <taxon>Ditrysia</taxon>
        <taxon>Tortricoidea</taxon>
        <taxon>Tortricidae</taxon>
        <taxon>Tortricinae</taxon>
        <taxon>Choristoneura</taxon>
    </lineage>
</organism>
<name>A0ACC0JC15_CHOFU</name>
<gene>
    <name evidence="1" type="ORF">MSG28_009660</name>
</gene>
<comment type="caution">
    <text evidence="1">The sequence shown here is derived from an EMBL/GenBank/DDBJ whole genome shotgun (WGS) entry which is preliminary data.</text>
</comment>
<accession>A0ACC0JC15</accession>
<sequence length="244" mass="27586">MPELLYLLCLLASAAGLGLRKSEYITACSRNDPNLNECALKSARESLHQFSMGDPSRGLEPLDPLYVPIMTVYLPNENGLKLTFKENSFCGLSALRLNDLKFDLNKKLITADALVNLDVQGTYDLSGKLLVIPIKSSGDSTIKLKNTNLHIRFWYEHVKCDDDEIHWKIVKHDIKYEVEKATFRLENLLNDKVIGDQVNRFLNEMWREIVADVGPTISQSLSAAVVDNLTKLLDQVSYDKLMPE</sequence>
<proteinExistence type="predicted"/>
<protein>
    <submittedName>
        <fullName evidence="1">Uncharacterized protein</fullName>
    </submittedName>
</protein>
<evidence type="ECO:0000313" key="1">
    <source>
        <dbReference type="EMBL" id="KAI8421670.1"/>
    </source>
</evidence>
<evidence type="ECO:0000313" key="2">
    <source>
        <dbReference type="Proteomes" id="UP001064048"/>
    </source>
</evidence>